<dbReference type="AlphaFoldDB" id="A0A4Z2H975"/>
<keyword evidence="3" id="KW-1185">Reference proteome</keyword>
<organism evidence="2 3">
    <name type="scientific">Liparis tanakae</name>
    <name type="common">Tanaka's snailfish</name>
    <dbReference type="NCBI Taxonomy" id="230148"/>
    <lineage>
        <taxon>Eukaryota</taxon>
        <taxon>Metazoa</taxon>
        <taxon>Chordata</taxon>
        <taxon>Craniata</taxon>
        <taxon>Vertebrata</taxon>
        <taxon>Euteleostomi</taxon>
        <taxon>Actinopterygii</taxon>
        <taxon>Neopterygii</taxon>
        <taxon>Teleostei</taxon>
        <taxon>Neoteleostei</taxon>
        <taxon>Acanthomorphata</taxon>
        <taxon>Eupercaria</taxon>
        <taxon>Perciformes</taxon>
        <taxon>Cottioidei</taxon>
        <taxon>Cottales</taxon>
        <taxon>Liparidae</taxon>
        <taxon>Liparis</taxon>
    </lineage>
</organism>
<evidence type="ECO:0000256" key="1">
    <source>
        <dbReference type="SAM" id="MobiDB-lite"/>
    </source>
</evidence>
<gene>
    <name evidence="2" type="ORF">EYF80_027380</name>
</gene>
<sequence>MASPASQWGGVPCDPTGRCSHGSSRSAAGTRVARYPPRLSGTSQLHCRETCCDTGLGRGGSEVSVPITGPSQASVPITGPSEVSVPIRGPSQASVPITGPSQVSVPITVTAR</sequence>
<dbReference type="Proteomes" id="UP000314294">
    <property type="component" value="Unassembled WGS sequence"/>
</dbReference>
<feature type="region of interest" description="Disordered" evidence="1">
    <location>
        <begin position="56"/>
        <end position="112"/>
    </location>
</feature>
<accession>A0A4Z2H975</accession>
<evidence type="ECO:0000313" key="3">
    <source>
        <dbReference type="Proteomes" id="UP000314294"/>
    </source>
</evidence>
<feature type="compositionally biased region" description="Polar residues" evidence="1">
    <location>
        <begin position="91"/>
        <end position="112"/>
    </location>
</feature>
<proteinExistence type="predicted"/>
<protein>
    <submittedName>
        <fullName evidence="2">Uncharacterized protein</fullName>
    </submittedName>
</protein>
<name>A0A4Z2H975_9TELE</name>
<evidence type="ECO:0000313" key="2">
    <source>
        <dbReference type="EMBL" id="TNN62369.1"/>
    </source>
</evidence>
<feature type="region of interest" description="Disordered" evidence="1">
    <location>
        <begin position="1"/>
        <end position="42"/>
    </location>
</feature>
<reference evidence="2 3" key="1">
    <citation type="submission" date="2019-03" db="EMBL/GenBank/DDBJ databases">
        <title>First draft genome of Liparis tanakae, snailfish: a comprehensive survey of snailfish specific genes.</title>
        <authorList>
            <person name="Kim W."/>
            <person name="Song I."/>
            <person name="Jeong J.-H."/>
            <person name="Kim D."/>
            <person name="Kim S."/>
            <person name="Ryu S."/>
            <person name="Song J.Y."/>
            <person name="Lee S.K."/>
        </authorList>
    </citation>
    <scope>NUCLEOTIDE SEQUENCE [LARGE SCALE GENOMIC DNA]</scope>
    <source>
        <tissue evidence="2">Muscle</tissue>
    </source>
</reference>
<dbReference type="EMBL" id="SRLO01000294">
    <property type="protein sequence ID" value="TNN62369.1"/>
    <property type="molecule type" value="Genomic_DNA"/>
</dbReference>
<comment type="caution">
    <text evidence="2">The sequence shown here is derived from an EMBL/GenBank/DDBJ whole genome shotgun (WGS) entry which is preliminary data.</text>
</comment>